<feature type="compositionally biased region" description="Basic and acidic residues" evidence="4">
    <location>
        <begin position="825"/>
        <end position="834"/>
    </location>
</feature>
<dbReference type="InterPro" id="IPR051722">
    <property type="entry name" value="Endocytosis_PI4K-reg_protein"/>
</dbReference>
<feature type="region of interest" description="Disordered" evidence="4">
    <location>
        <begin position="727"/>
        <end position="936"/>
    </location>
</feature>
<feature type="compositionally biased region" description="Low complexity" evidence="4">
    <location>
        <begin position="921"/>
        <end position="932"/>
    </location>
</feature>
<feature type="region of interest" description="Disordered" evidence="4">
    <location>
        <begin position="1071"/>
        <end position="1135"/>
    </location>
</feature>
<sequence length="1215" mass="134728">MSVRERDKAQRYIDSLDSARCNGAWNEVPEYIRKVRKHAPSRNCLITTATAEYQVATFSESRPSTSSSTLSTALPSLIPDLLSAIDKETEYLQDRLQAQTCLAWIHWNLAEPALAASRLPKDYSAVLSDFSKETPSRLTGWTEVCLIKGACLKGTAQSQAGHLRESLETFQSLLPWITSSITGTAFSKQRSYWTDQFLAQLALVASKDEEILFNQRELALQAFRHWAIRAQKQQNVGSDIGFGFVFPSQPQIWKAYFQFLSRLIQKSYEYPDDSDLAPKLQQYVEYKRVESMYENVLMKTVRFPKAHDSSLEIEGWVEQVIRNWRVLCGPQWTDEELGQGGKNAVGRVVLDVLYRAATKTFHSTLVLRRLFQVHKSLAEFDLAYKALDTYIEIVKRGRAKAEKAGEPATDIDDEETIVRTLSEGIDGLCCFGSAEQAEKANDIADLLDEWIGASKVAAVGKTDGVDDIIESQQVLEPADSEASAIAHRSIGIAQAQWARYTPFSEDRSAIRKEAISHLESAIAYRSPAFANYESYFALGLLLAETRDLDGAVQYVKEALTSTELAAAIPDAPDYERERQMIPLWHLLALVLSGRQDYETAERACEGALRQFPSPATLFGTGHHKHINGTTNEKRDQQIVSTGLVDKMDALELERLLEIRMTEIALTEVVEGPEIAVNSTNELLSLFARLFGRLGINLEDRPPVVDSVPPKTSAGTIKSFRGSIFSRRKAARSSGRQSVLPDRTSTIPEKELVRSPSAANNAPAIQVTDENQRLQSHNAPPMRRSSSAHHKLQRREGSINRKLRERSMERANSRPSSSYATSSHRPSFETGREGLSRNPSFKQQDHKAHTNDEVIEQSNGRTTLESTDPATLPPPASATAGVTESPTAKQELPEIAHNNRHDTVPPPPGHKDQPPEQDIRLPSASSQTQPSPQFTDAEAQKRAIGILVKIWLLIASLYRRATMFEDSSEAISEAQRHSTAIEALTASTQGSSAKAFADPGWNSTKSSDELMADIYAERGLLSLARTSPHEAIDHFEQALIYLPHHGKATVALATILLDIYAQKIPAERFQSGTDSALHSTSPTIHPNKPLNSTCTPPSTISSVTNPKPNNISPSVNGTTSNSDNAMTAEEPAESLRKTPSNLNRLAARDRAYGLLAAYTKLGAGWDDSEAWFTLARAYEESSEIDKAREVLWWCVELEDTKPIRHWRNLGSGGYVL</sequence>
<comment type="caution">
    <text evidence="5">The sequence shown here is derived from an EMBL/GenBank/DDBJ whole genome shotgun (WGS) entry which is preliminary data.</text>
</comment>
<evidence type="ECO:0000256" key="3">
    <source>
        <dbReference type="PROSITE-ProRule" id="PRU00339"/>
    </source>
</evidence>
<dbReference type="Proteomes" id="UP000053317">
    <property type="component" value="Unassembled WGS sequence"/>
</dbReference>
<comment type="similarity">
    <text evidence="2">Belongs to the YPP1 family.</text>
</comment>
<evidence type="ECO:0000256" key="1">
    <source>
        <dbReference type="ARBA" id="ARBA00002550"/>
    </source>
</evidence>
<evidence type="ECO:0000256" key="2">
    <source>
        <dbReference type="ARBA" id="ARBA00038251"/>
    </source>
</evidence>
<dbReference type="SUPFAM" id="SSF48452">
    <property type="entry name" value="TPR-like"/>
    <property type="match status" value="1"/>
</dbReference>
<dbReference type="SMART" id="SM00028">
    <property type="entry name" value="TPR"/>
    <property type="match status" value="5"/>
</dbReference>
<evidence type="ECO:0000313" key="6">
    <source>
        <dbReference type="Proteomes" id="UP000053317"/>
    </source>
</evidence>
<proteinExistence type="inferred from homology"/>
<feature type="compositionally biased region" description="Basic and acidic residues" evidence="4">
    <location>
        <begin position="890"/>
        <end position="918"/>
    </location>
</feature>
<feature type="repeat" description="TPR" evidence="3">
    <location>
        <begin position="1011"/>
        <end position="1044"/>
    </location>
</feature>
<feature type="compositionally biased region" description="Polar residues" evidence="4">
    <location>
        <begin position="812"/>
        <end position="824"/>
    </location>
</feature>
<dbReference type="InterPro" id="IPR019734">
    <property type="entry name" value="TPR_rpt"/>
</dbReference>
<dbReference type="EMBL" id="LCWF01000040">
    <property type="protein sequence ID" value="KKY25631.1"/>
    <property type="molecule type" value="Genomic_DNA"/>
</dbReference>
<dbReference type="Gene3D" id="1.25.40.10">
    <property type="entry name" value="Tetratricopeptide repeat domain"/>
    <property type="match status" value="2"/>
</dbReference>
<dbReference type="InterPro" id="IPR011990">
    <property type="entry name" value="TPR-like_helical_dom_sf"/>
</dbReference>
<feature type="compositionally biased region" description="Polar residues" evidence="4">
    <location>
        <begin position="1071"/>
        <end position="1124"/>
    </location>
</feature>
<dbReference type="PANTHER" id="PTHR23083">
    <property type="entry name" value="TETRATRICOPEPTIDE REPEAT PROTEIN, TPR"/>
    <property type="match status" value="1"/>
</dbReference>
<dbReference type="OrthoDB" id="29013at2759"/>
<reference evidence="5 6" key="2">
    <citation type="submission" date="2015-05" db="EMBL/GenBank/DDBJ databases">
        <authorList>
            <person name="Morales-Cruz A."/>
            <person name="Amrine K.C."/>
            <person name="Cantu D."/>
        </authorList>
    </citation>
    <scope>NUCLEOTIDE SEQUENCE [LARGE SCALE GENOMIC DNA]</scope>
    <source>
        <strain evidence="5">UCRPC4</strain>
    </source>
</reference>
<evidence type="ECO:0000256" key="4">
    <source>
        <dbReference type="SAM" id="MobiDB-lite"/>
    </source>
</evidence>
<evidence type="ECO:0000313" key="5">
    <source>
        <dbReference type="EMBL" id="KKY25631.1"/>
    </source>
</evidence>
<comment type="function">
    <text evidence="1">Involved in endocytosis.</text>
</comment>
<feature type="compositionally biased region" description="Basic and acidic residues" evidence="4">
    <location>
        <begin position="842"/>
        <end position="851"/>
    </location>
</feature>
<gene>
    <name evidence="5" type="ORF">UCRPC4_g01702</name>
</gene>
<reference evidence="5 6" key="1">
    <citation type="submission" date="2015-05" db="EMBL/GenBank/DDBJ databases">
        <title>Distinctive expansion of gene families associated with plant cell wall degradation and secondary metabolism in the genomes of grapevine trunk pathogens.</title>
        <authorList>
            <person name="Lawrence D.P."/>
            <person name="Travadon R."/>
            <person name="Rolshausen P.E."/>
            <person name="Baumgartner K."/>
        </authorList>
    </citation>
    <scope>NUCLEOTIDE SEQUENCE [LARGE SCALE GENOMIC DNA]</scope>
    <source>
        <strain evidence="5">UCRPC4</strain>
    </source>
</reference>
<dbReference type="Pfam" id="PF13181">
    <property type="entry name" value="TPR_8"/>
    <property type="match status" value="1"/>
</dbReference>
<feature type="compositionally biased region" description="Polar residues" evidence="4">
    <location>
        <begin position="855"/>
        <end position="865"/>
    </location>
</feature>
<dbReference type="PANTHER" id="PTHR23083:SF464">
    <property type="entry name" value="TETRATRICOPEPTIDE REPEAT DOMAIN 7, ISOFORM A"/>
    <property type="match status" value="1"/>
</dbReference>
<dbReference type="PROSITE" id="PS50005">
    <property type="entry name" value="TPR"/>
    <property type="match status" value="1"/>
</dbReference>
<keyword evidence="3" id="KW-0802">TPR repeat</keyword>
<keyword evidence="6" id="KW-1185">Reference proteome</keyword>
<protein>
    <submittedName>
        <fullName evidence="5">Putative filamentation protein</fullName>
    </submittedName>
</protein>
<accession>A0A0G2EU08</accession>
<organism evidence="5 6">
    <name type="scientific">Phaeomoniella chlamydospora</name>
    <name type="common">Phaeoacremonium chlamydosporum</name>
    <dbReference type="NCBI Taxonomy" id="158046"/>
    <lineage>
        <taxon>Eukaryota</taxon>
        <taxon>Fungi</taxon>
        <taxon>Dikarya</taxon>
        <taxon>Ascomycota</taxon>
        <taxon>Pezizomycotina</taxon>
        <taxon>Eurotiomycetes</taxon>
        <taxon>Chaetothyriomycetidae</taxon>
        <taxon>Phaeomoniellales</taxon>
        <taxon>Phaeomoniellaceae</taxon>
        <taxon>Phaeomoniella</taxon>
    </lineage>
</organism>
<name>A0A0G2EU08_PHACM</name>
<dbReference type="AlphaFoldDB" id="A0A0G2EU08"/>